<organism evidence="1 2">
    <name type="scientific">Phytophthora palmivora</name>
    <dbReference type="NCBI Taxonomy" id="4796"/>
    <lineage>
        <taxon>Eukaryota</taxon>
        <taxon>Sar</taxon>
        <taxon>Stramenopiles</taxon>
        <taxon>Oomycota</taxon>
        <taxon>Peronosporomycetes</taxon>
        <taxon>Peronosporales</taxon>
        <taxon>Peronosporaceae</taxon>
        <taxon>Phytophthora</taxon>
    </lineage>
</organism>
<proteinExistence type="predicted"/>
<evidence type="ECO:0000313" key="1">
    <source>
        <dbReference type="EMBL" id="POM66441.1"/>
    </source>
</evidence>
<feature type="non-terminal residue" evidence="1">
    <location>
        <position position="95"/>
    </location>
</feature>
<accession>A0A2P4XLK6</accession>
<reference evidence="1 2" key="1">
    <citation type="journal article" date="2017" name="Genome Biol. Evol.">
        <title>Phytophthora megakarya and P. palmivora, closely related causal agents of cacao black pod rot, underwent increases in genome sizes and gene numbers by different mechanisms.</title>
        <authorList>
            <person name="Ali S.S."/>
            <person name="Shao J."/>
            <person name="Lary D.J."/>
            <person name="Kronmiller B."/>
            <person name="Shen D."/>
            <person name="Strem M.D."/>
            <person name="Amoako-Attah I."/>
            <person name="Akrofi A.Y."/>
            <person name="Begoude B.A."/>
            <person name="Ten Hoopen G.M."/>
            <person name="Coulibaly K."/>
            <person name="Kebe B.I."/>
            <person name="Melnick R.L."/>
            <person name="Guiltinan M.J."/>
            <person name="Tyler B.M."/>
            <person name="Meinhardt L.W."/>
            <person name="Bailey B.A."/>
        </authorList>
    </citation>
    <scope>NUCLEOTIDE SEQUENCE [LARGE SCALE GENOMIC DNA]</scope>
    <source>
        <strain evidence="2">sbr112.9</strain>
    </source>
</reference>
<sequence>MLQKISQRTVELRELKVKREARLAEMLGQIQELWKELQIGEEERKRFQMTIHGVSKSALASCEAELTRLQRHHKHFSATAAQVAKLRNSIVEYWN</sequence>
<dbReference type="OrthoDB" id="121405at2759"/>
<keyword evidence="2" id="KW-1185">Reference proteome</keyword>
<protein>
    <submittedName>
        <fullName evidence="1">Uncharacterized protein</fullName>
    </submittedName>
</protein>
<dbReference type="Proteomes" id="UP000237271">
    <property type="component" value="Unassembled WGS sequence"/>
</dbReference>
<gene>
    <name evidence="1" type="ORF">PHPALM_17702</name>
</gene>
<comment type="caution">
    <text evidence="1">The sequence shown here is derived from an EMBL/GenBank/DDBJ whole genome shotgun (WGS) entry which is preliminary data.</text>
</comment>
<dbReference type="AlphaFoldDB" id="A0A2P4XLK6"/>
<dbReference type="Pfam" id="PF03999">
    <property type="entry name" value="MAP65_ASE1"/>
    <property type="match status" value="1"/>
</dbReference>
<name>A0A2P4XLK6_9STRA</name>
<dbReference type="EMBL" id="NCKW01009616">
    <property type="protein sequence ID" value="POM66441.1"/>
    <property type="molecule type" value="Genomic_DNA"/>
</dbReference>
<evidence type="ECO:0000313" key="2">
    <source>
        <dbReference type="Proteomes" id="UP000237271"/>
    </source>
</evidence>